<evidence type="ECO:0000313" key="1">
    <source>
        <dbReference type="EMBL" id="BBI53297.1"/>
    </source>
</evidence>
<evidence type="ECO:0000313" key="2">
    <source>
        <dbReference type="Proteomes" id="UP000289555"/>
    </source>
</evidence>
<protein>
    <submittedName>
        <fullName evidence="1">Uncharacterized protein</fullName>
    </submittedName>
</protein>
<dbReference type="Proteomes" id="UP000289555">
    <property type="component" value="Chromosome"/>
</dbReference>
<gene>
    <name evidence="1" type="ORF">HORIV_57180</name>
</gene>
<organism evidence="1 2">
    <name type="scientific">Vreelandella olivaria</name>
    <dbReference type="NCBI Taxonomy" id="390919"/>
    <lineage>
        <taxon>Bacteria</taxon>
        <taxon>Pseudomonadati</taxon>
        <taxon>Pseudomonadota</taxon>
        <taxon>Gammaproteobacteria</taxon>
        <taxon>Oceanospirillales</taxon>
        <taxon>Halomonadaceae</taxon>
        <taxon>Vreelandella</taxon>
    </lineage>
</organism>
<keyword evidence="2" id="KW-1185">Reference proteome</keyword>
<proteinExistence type="predicted"/>
<dbReference type="EMBL" id="AP019416">
    <property type="protein sequence ID" value="BBI53297.1"/>
    <property type="molecule type" value="Genomic_DNA"/>
</dbReference>
<sequence>MVVIDMQVASGIDIKINHPVAGNLIKHMIQKRNTGLAAKTAFAVEVDADLDLRFVGVTANRGNTR</sequence>
<reference evidence="2" key="1">
    <citation type="journal article" date="2019" name="Microbiol. Resour. Announc.">
        <title>Complete Genome Sequence of Halomonas olivaria, a Moderately Halophilic Bacterium Isolated from Olive Processing Effluents, Obtained by Nanopore Sequencing.</title>
        <authorList>
            <person name="Nagata S."/>
            <person name="Ii K.M."/>
            <person name="Tsukimi T."/>
            <person name="Miura M.C."/>
            <person name="Galipon J."/>
            <person name="Arakawa K."/>
        </authorList>
    </citation>
    <scope>NUCLEOTIDE SEQUENCE [LARGE SCALE GENOMIC DNA]</scope>
    <source>
        <strain evidence="2">TYRC17</strain>
    </source>
</reference>
<accession>A0ABM7GRG4</accession>
<name>A0ABM7GRG4_9GAMM</name>